<protein>
    <submittedName>
        <fullName evidence="1">Uncharacterized protein</fullName>
    </submittedName>
</protein>
<organism evidence="1">
    <name type="scientific">uncultured Microcoleus sp</name>
    <dbReference type="NCBI Taxonomy" id="259945"/>
    <lineage>
        <taxon>Bacteria</taxon>
        <taxon>Bacillati</taxon>
        <taxon>Cyanobacteriota</taxon>
        <taxon>Cyanophyceae</taxon>
        <taxon>Oscillatoriophycideae</taxon>
        <taxon>Oscillatoriales</taxon>
        <taxon>Microcoleaceae</taxon>
        <taxon>Microcoleus</taxon>
        <taxon>environmental samples</taxon>
    </lineage>
</organism>
<name>A0A6J4KQU0_9CYAN</name>
<reference evidence="1" key="1">
    <citation type="submission" date="2020-02" db="EMBL/GenBank/DDBJ databases">
        <authorList>
            <person name="Meier V. D."/>
        </authorList>
    </citation>
    <scope>NUCLEOTIDE SEQUENCE</scope>
    <source>
        <strain evidence="1">AVDCRST_MAG84</strain>
    </source>
</reference>
<sequence>MRFVGCGTNAAVKTDCCLGGASESCKRISRLVSQTLSFSKKLEIHKGAIWNFIHDYNHQIRLGMLKVQLPQFSPSFT</sequence>
<dbReference type="EMBL" id="CADCTZ010000124">
    <property type="protein sequence ID" value="CAA9312032.1"/>
    <property type="molecule type" value="Genomic_DNA"/>
</dbReference>
<accession>A0A6J4KQU0</accession>
<dbReference type="AlphaFoldDB" id="A0A6J4KQU0"/>
<evidence type="ECO:0000313" key="1">
    <source>
        <dbReference type="EMBL" id="CAA9312032.1"/>
    </source>
</evidence>
<gene>
    <name evidence="1" type="ORF">AVDCRST_MAG84-840</name>
</gene>
<proteinExistence type="predicted"/>